<reference evidence="2" key="1">
    <citation type="journal article" date="2018" name="Gigascience">
        <title>Genome assembly of the Pink Ipe (Handroanthus impetiginosus, Bignoniaceae), a highly valued, ecologically keystone Neotropical timber forest tree.</title>
        <authorList>
            <person name="Silva-Junior O.B."/>
            <person name="Grattapaglia D."/>
            <person name="Novaes E."/>
            <person name="Collevatti R.G."/>
        </authorList>
    </citation>
    <scope>NUCLEOTIDE SEQUENCE [LARGE SCALE GENOMIC DNA]</scope>
    <source>
        <strain evidence="2">cv. UFG-1</strain>
    </source>
</reference>
<gene>
    <name evidence="1" type="ORF">CDL12_11205</name>
</gene>
<sequence length="72" mass="8634">MHKWLGKSSFKNIRVRLIYSEKHTKVCKVMLLSILPMVRNTMVTTLDDLLSMHFNESQINRTSRIWTRSRKQ</sequence>
<accession>A0A2G9HF35</accession>
<evidence type="ECO:0000313" key="1">
    <source>
        <dbReference type="EMBL" id="PIN16149.1"/>
    </source>
</evidence>
<evidence type="ECO:0000313" key="2">
    <source>
        <dbReference type="Proteomes" id="UP000231279"/>
    </source>
</evidence>
<dbReference type="Proteomes" id="UP000231279">
    <property type="component" value="Unassembled WGS sequence"/>
</dbReference>
<protein>
    <submittedName>
        <fullName evidence="1">Uncharacterized protein</fullName>
    </submittedName>
</protein>
<comment type="caution">
    <text evidence="1">The sequence shown here is derived from an EMBL/GenBank/DDBJ whole genome shotgun (WGS) entry which is preliminary data.</text>
</comment>
<organism evidence="1 2">
    <name type="scientific">Handroanthus impetiginosus</name>
    <dbReference type="NCBI Taxonomy" id="429701"/>
    <lineage>
        <taxon>Eukaryota</taxon>
        <taxon>Viridiplantae</taxon>
        <taxon>Streptophyta</taxon>
        <taxon>Embryophyta</taxon>
        <taxon>Tracheophyta</taxon>
        <taxon>Spermatophyta</taxon>
        <taxon>Magnoliopsida</taxon>
        <taxon>eudicotyledons</taxon>
        <taxon>Gunneridae</taxon>
        <taxon>Pentapetalae</taxon>
        <taxon>asterids</taxon>
        <taxon>lamiids</taxon>
        <taxon>Lamiales</taxon>
        <taxon>Bignoniaceae</taxon>
        <taxon>Crescentiina</taxon>
        <taxon>Tabebuia alliance</taxon>
        <taxon>Handroanthus</taxon>
    </lineage>
</organism>
<keyword evidence="2" id="KW-1185">Reference proteome</keyword>
<name>A0A2G9HF35_9LAMI</name>
<dbReference type="AlphaFoldDB" id="A0A2G9HF35"/>
<proteinExistence type="predicted"/>
<dbReference type="EMBL" id="NKXS01001938">
    <property type="protein sequence ID" value="PIN16149.1"/>
    <property type="molecule type" value="Genomic_DNA"/>
</dbReference>